<organism evidence="2 3">
    <name type="scientific">Steccherinum ochraceum</name>
    <dbReference type="NCBI Taxonomy" id="92696"/>
    <lineage>
        <taxon>Eukaryota</taxon>
        <taxon>Fungi</taxon>
        <taxon>Dikarya</taxon>
        <taxon>Basidiomycota</taxon>
        <taxon>Agaricomycotina</taxon>
        <taxon>Agaricomycetes</taxon>
        <taxon>Polyporales</taxon>
        <taxon>Steccherinaceae</taxon>
        <taxon>Steccherinum</taxon>
    </lineage>
</organism>
<keyword evidence="3" id="KW-1185">Reference proteome</keyword>
<evidence type="ECO:0000313" key="3">
    <source>
        <dbReference type="Proteomes" id="UP000292702"/>
    </source>
</evidence>
<evidence type="ECO:0000313" key="2">
    <source>
        <dbReference type="EMBL" id="TCD65336.1"/>
    </source>
</evidence>
<feature type="compositionally biased region" description="Basic and acidic residues" evidence="1">
    <location>
        <begin position="13"/>
        <end position="22"/>
    </location>
</feature>
<feature type="compositionally biased region" description="Polar residues" evidence="1">
    <location>
        <begin position="186"/>
        <end position="198"/>
    </location>
</feature>
<feature type="region of interest" description="Disordered" evidence="1">
    <location>
        <begin position="1"/>
        <end position="22"/>
    </location>
</feature>
<dbReference type="Proteomes" id="UP000292702">
    <property type="component" value="Unassembled WGS sequence"/>
</dbReference>
<proteinExistence type="predicted"/>
<protein>
    <submittedName>
        <fullName evidence="2">Uncharacterized protein</fullName>
    </submittedName>
</protein>
<sequence>MADSQQNIQYEPETSHKISKDITDISATRAKLESRLKANQQPVVQQVAQVFTDRKAAVVAQRTRKEIKTDIGDNLLAARTLHDGVRTTSAVARLKEAAEPSNSGPGSSLSASLTEFPSEAHPFGISPGVLTVLESTLFLMTERQAHSHGPEVGPEASSEVELQEGLVDNPAEDSESSRPSGPPVTDAQSTTSDSSPIC</sequence>
<name>A0A4R0RE04_9APHY</name>
<feature type="region of interest" description="Disordered" evidence="1">
    <location>
        <begin position="145"/>
        <end position="198"/>
    </location>
</feature>
<evidence type="ECO:0000256" key="1">
    <source>
        <dbReference type="SAM" id="MobiDB-lite"/>
    </source>
</evidence>
<dbReference type="EMBL" id="RWJN01000186">
    <property type="protein sequence ID" value="TCD65336.1"/>
    <property type="molecule type" value="Genomic_DNA"/>
</dbReference>
<reference evidence="2 3" key="1">
    <citation type="submission" date="2018-11" db="EMBL/GenBank/DDBJ databases">
        <title>Genome assembly of Steccherinum ochraceum LE-BIN_3174, the white-rot fungus of the Steccherinaceae family (The Residual Polyporoid clade, Polyporales, Basidiomycota).</title>
        <authorList>
            <person name="Fedorova T.V."/>
            <person name="Glazunova O.A."/>
            <person name="Landesman E.O."/>
            <person name="Moiseenko K.V."/>
            <person name="Psurtseva N.V."/>
            <person name="Savinova O.S."/>
            <person name="Shakhova N.V."/>
            <person name="Tyazhelova T.V."/>
            <person name="Vasina D.V."/>
        </authorList>
    </citation>
    <scope>NUCLEOTIDE SEQUENCE [LARGE SCALE GENOMIC DNA]</scope>
    <source>
        <strain evidence="2 3">LE-BIN_3174</strain>
    </source>
</reference>
<comment type="caution">
    <text evidence="2">The sequence shown here is derived from an EMBL/GenBank/DDBJ whole genome shotgun (WGS) entry which is preliminary data.</text>
</comment>
<gene>
    <name evidence="2" type="ORF">EIP91_002774</name>
</gene>
<feature type="region of interest" description="Disordered" evidence="1">
    <location>
        <begin position="94"/>
        <end position="113"/>
    </location>
</feature>
<feature type="compositionally biased region" description="Low complexity" evidence="1">
    <location>
        <begin position="100"/>
        <end position="113"/>
    </location>
</feature>
<dbReference type="AlphaFoldDB" id="A0A4R0RE04"/>
<accession>A0A4R0RE04</accession>